<dbReference type="SUPFAM" id="SSF51735">
    <property type="entry name" value="NAD(P)-binding Rossmann-fold domains"/>
    <property type="match status" value="1"/>
</dbReference>
<feature type="binding site" evidence="7">
    <location>
        <position position="93"/>
    </location>
    <ligand>
        <name>substrate</name>
    </ligand>
</feature>
<evidence type="ECO:0000256" key="1">
    <source>
        <dbReference type="ARBA" id="ARBA00006382"/>
    </source>
</evidence>
<dbReference type="FunFam" id="3.40.50.720:FF:000030">
    <property type="entry name" value="Glutamate dehydrogenase"/>
    <property type="match status" value="1"/>
</dbReference>
<accession>A0A1I5WE21</accession>
<evidence type="ECO:0000256" key="8">
    <source>
        <dbReference type="PIRSR" id="PIRSR000185-3"/>
    </source>
</evidence>
<dbReference type="Gene3D" id="3.40.50.10860">
    <property type="entry name" value="Leucine Dehydrogenase, chain A, domain 1"/>
    <property type="match status" value="1"/>
</dbReference>
<keyword evidence="3 5" id="KW-0560">Oxidoreductase</keyword>
<evidence type="ECO:0000313" key="11">
    <source>
        <dbReference type="EMBL" id="SFQ17857.1"/>
    </source>
</evidence>
<dbReference type="RefSeq" id="WP_093009543.1">
    <property type="nucleotide sequence ID" value="NZ_FOXV01000002.1"/>
</dbReference>
<evidence type="ECO:0000256" key="9">
    <source>
        <dbReference type="RuleBase" id="RU004417"/>
    </source>
</evidence>
<name>A0A1I5WE21_9RHOB</name>
<dbReference type="GO" id="GO:0000166">
    <property type="term" value="F:nucleotide binding"/>
    <property type="evidence" value="ECO:0007669"/>
    <property type="project" value="UniProtKB-KW"/>
</dbReference>
<dbReference type="STRING" id="93684.SAMN05421853_102280"/>
<gene>
    <name evidence="11" type="ORF">SAMN05421853_102280</name>
</gene>
<dbReference type="PROSITE" id="PS00074">
    <property type="entry name" value="GLFV_DEHYDROGENASE"/>
    <property type="match status" value="1"/>
</dbReference>
<dbReference type="Pfam" id="PF00208">
    <property type="entry name" value="ELFV_dehydrog"/>
    <property type="match status" value="1"/>
</dbReference>
<feature type="site" description="Important for catalysis" evidence="8">
    <location>
        <position position="169"/>
    </location>
</feature>
<feature type="binding site" evidence="7">
    <location>
        <position position="168"/>
    </location>
    <ligand>
        <name>substrate</name>
    </ligand>
</feature>
<dbReference type="Gene3D" id="1.10.285.10">
    <property type="entry name" value="Glutamate Dehydrogenase, chain A, domain 3"/>
    <property type="match status" value="2"/>
</dbReference>
<keyword evidence="12" id="KW-1185">Reference proteome</keyword>
<evidence type="ECO:0000256" key="4">
    <source>
        <dbReference type="ARBA" id="ARBA00048584"/>
    </source>
</evidence>
<dbReference type="InterPro" id="IPR050724">
    <property type="entry name" value="Glu_Leu_Phe_Val_DH"/>
</dbReference>
<feature type="active site" description="Proton donor" evidence="6">
    <location>
        <position position="129"/>
    </location>
</feature>
<dbReference type="InterPro" id="IPR046346">
    <property type="entry name" value="Aminoacid_DH-like_N_sf"/>
</dbReference>
<dbReference type="SMART" id="SM00839">
    <property type="entry name" value="ELFV_dehydrog"/>
    <property type="match status" value="1"/>
</dbReference>
<feature type="binding site" evidence="7">
    <location>
        <position position="114"/>
    </location>
    <ligand>
        <name>substrate</name>
    </ligand>
</feature>
<feature type="binding site" evidence="7">
    <location>
        <position position="117"/>
    </location>
    <ligand>
        <name>substrate</name>
    </ligand>
</feature>
<dbReference type="PRINTS" id="PR00082">
    <property type="entry name" value="GLFDHDRGNASE"/>
</dbReference>
<evidence type="ECO:0000256" key="2">
    <source>
        <dbReference type="ARBA" id="ARBA00011643"/>
    </source>
</evidence>
<dbReference type="InterPro" id="IPR006097">
    <property type="entry name" value="Glu/Leu/Phe/Val/Trp_DH_dimer"/>
</dbReference>
<dbReference type="Pfam" id="PF02812">
    <property type="entry name" value="ELFV_dehydrog_N"/>
    <property type="match status" value="1"/>
</dbReference>
<dbReference type="InterPro" id="IPR036291">
    <property type="entry name" value="NAD(P)-bd_dom_sf"/>
</dbReference>
<keyword evidence="7" id="KW-0547">Nucleotide-binding</keyword>
<evidence type="ECO:0000256" key="5">
    <source>
        <dbReference type="PIRNR" id="PIRNR000185"/>
    </source>
</evidence>
<evidence type="ECO:0000259" key="10">
    <source>
        <dbReference type="SMART" id="SM00839"/>
    </source>
</evidence>
<dbReference type="InterPro" id="IPR014362">
    <property type="entry name" value="Glu_DH"/>
</dbReference>
<organism evidence="11 12">
    <name type="scientific">Roseivivax halotolerans</name>
    <dbReference type="NCBI Taxonomy" id="93684"/>
    <lineage>
        <taxon>Bacteria</taxon>
        <taxon>Pseudomonadati</taxon>
        <taxon>Pseudomonadota</taxon>
        <taxon>Alphaproteobacteria</taxon>
        <taxon>Rhodobacterales</taxon>
        <taxon>Roseobacteraceae</taxon>
        <taxon>Roseivivax</taxon>
    </lineage>
</organism>
<dbReference type="InterPro" id="IPR006096">
    <property type="entry name" value="Glu/Leu/Phe/Val/Trp_DH_C"/>
</dbReference>
<feature type="binding site" evidence="7">
    <location>
        <position position="212"/>
    </location>
    <ligand>
        <name>NAD(+)</name>
        <dbReference type="ChEBI" id="CHEBI:57540"/>
    </ligand>
</feature>
<feature type="binding site" evidence="7">
    <location>
        <position position="243"/>
    </location>
    <ligand>
        <name>NAD(+)</name>
        <dbReference type="ChEBI" id="CHEBI:57540"/>
    </ligand>
</feature>
<keyword evidence="7" id="KW-0520">NAD</keyword>
<evidence type="ECO:0000256" key="3">
    <source>
        <dbReference type="ARBA" id="ARBA00023002"/>
    </source>
</evidence>
<dbReference type="NCBIfam" id="NF006929">
    <property type="entry name" value="PRK09414.1"/>
    <property type="match status" value="1"/>
</dbReference>
<dbReference type="PIRSF" id="PIRSF000185">
    <property type="entry name" value="Glu_DH"/>
    <property type="match status" value="1"/>
</dbReference>
<dbReference type="PANTHER" id="PTHR43571:SF1">
    <property type="entry name" value="NADP-SPECIFIC GLUTAMATE DEHYDROGENASE 1-RELATED"/>
    <property type="match status" value="1"/>
</dbReference>
<protein>
    <recommendedName>
        <fullName evidence="5">Glutamate dehydrogenase</fullName>
    </recommendedName>
</protein>
<dbReference type="PANTHER" id="PTHR43571">
    <property type="entry name" value="NADP-SPECIFIC GLUTAMATE DEHYDROGENASE 1-RELATED"/>
    <property type="match status" value="1"/>
</dbReference>
<dbReference type="EMBL" id="FOXV01000002">
    <property type="protein sequence ID" value="SFQ17857.1"/>
    <property type="molecule type" value="Genomic_DNA"/>
</dbReference>
<dbReference type="AlphaFoldDB" id="A0A1I5WE21"/>
<evidence type="ECO:0000256" key="6">
    <source>
        <dbReference type="PIRSR" id="PIRSR000185-1"/>
    </source>
</evidence>
<dbReference type="GO" id="GO:0005829">
    <property type="term" value="C:cytosol"/>
    <property type="evidence" value="ECO:0007669"/>
    <property type="project" value="TreeGrafter"/>
</dbReference>
<dbReference type="Gene3D" id="3.40.50.720">
    <property type="entry name" value="NAD(P)-binding Rossmann-like Domain"/>
    <property type="match status" value="1"/>
</dbReference>
<evidence type="ECO:0000313" key="12">
    <source>
        <dbReference type="Proteomes" id="UP000243106"/>
    </source>
</evidence>
<proteinExistence type="inferred from homology"/>
<feature type="domain" description="Glutamate/phenylalanine/leucine/valine/L-tryptophan dehydrogenase C-terminal" evidence="10">
    <location>
        <begin position="205"/>
        <end position="446"/>
    </location>
</feature>
<dbReference type="SUPFAM" id="SSF53223">
    <property type="entry name" value="Aminoacid dehydrogenase-like, N-terminal domain"/>
    <property type="match status" value="1"/>
</dbReference>
<reference evidence="12" key="1">
    <citation type="submission" date="2016-10" db="EMBL/GenBank/DDBJ databases">
        <authorList>
            <person name="Varghese N."/>
            <person name="Submissions S."/>
        </authorList>
    </citation>
    <scope>NUCLEOTIDE SEQUENCE [LARGE SCALE GENOMIC DNA]</scope>
    <source>
        <strain evidence="12">JCM 10271</strain>
    </source>
</reference>
<sequence>MPDRADLTESFMQHLRARSPGEDDFHQAVEEVVHDVITIEKDSAAFTQARVLEQLSEPDRIVSFRVVWQRDDGGIEINRGWRVQTSNAIGPYKGGLRFHPTVSQSVLKFLGFEQVLKNALTGLPLGGGKGGADFDPKGRSEAEVMRFCQAFMAELCKYIGPDHDVPAGDINVGQREIGWLFGAYKKHRGQFHGSITGKGESFGGSAMRVEATGYGVVYFVMCMLATQNREIGGARVAISGAGNVATHAAEKALQNGATVVSLSDSSGALIAKDGLGQEAIDWVREVKGKGGNLSGPPAKLGLDYREGAAPWGNVEADVLLPCATQNEMDADAMRAAIDAGARLVAEGANMPLTADAVEVARKKRLLHAPGKAANAGGVAISGLEMSQNAHGRQLDPGTVDEALRDIMTGIHGRVVEEAGKGEWIDYRRGANVAGYRKVARAISAMGAI</sequence>
<feature type="binding site" evidence="7">
    <location>
        <position position="381"/>
    </location>
    <ligand>
        <name>substrate</name>
    </ligand>
</feature>
<comment type="subunit">
    <text evidence="2">Homohexamer.</text>
</comment>
<dbReference type="Proteomes" id="UP000243106">
    <property type="component" value="Unassembled WGS sequence"/>
</dbReference>
<dbReference type="GO" id="GO:0006537">
    <property type="term" value="P:glutamate biosynthetic process"/>
    <property type="evidence" value="ECO:0007669"/>
    <property type="project" value="TreeGrafter"/>
</dbReference>
<dbReference type="InterPro" id="IPR006095">
    <property type="entry name" value="Glu/Leu/Phe/Val/Trp_DH"/>
</dbReference>
<evidence type="ECO:0000256" key="7">
    <source>
        <dbReference type="PIRSR" id="PIRSR000185-2"/>
    </source>
</evidence>
<dbReference type="InterPro" id="IPR033524">
    <property type="entry name" value="Glu/Leu/Phe/Val_DH_AS"/>
</dbReference>
<comment type="similarity">
    <text evidence="1 5 9">Belongs to the Glu/Leu/Phe/Val dehydrogenases family.</text>
</comment>
<dbReference type="FunFam" id="3.40.50.10860:FF:000002">
    <property type="entry name" value="Glutamate dehydrogenase"/>
    <property type="match status" value="1"/>
</dbReference>
<dbReference type="GO" id="GO:0004354">
    <property type="term" value="F:glutamate dehydrogenase (NADP+) activity"/>
    <property type="evidence" value="ECO:0007669"/>
    <property type="project" value="UniProtKB-EC"/>
</dbReference>
<comment type="catalytic activity">
    <reaction evidence="4">
        <text>L-glutamate + NADP(+) + H2O = 2-oxoglutarate + NH4(+) + NADPH + H(+)</text>
        <dbReference type="Rhea" id="RHEA:11612"/>
        <dbReference type="ChEBI" id="CHEBI:15377"/>
        <dbReference type="ChEBI" id="CHEBI:15378"/>
        <dbReference type="ChEBI" id="CHEBI:16810"/>
        <dbReference type="ChEBI" id="CHEBI:28938"/>
        <dbReference type="ChEBI" id="CHEBI:29985"/>
        <dbReference type="ChEBI" id="CHEBI:57783"/>
        <dbReference type="ChEBI" id="CHEBI:58349"/>
        <dbReference type="EC" id="1.4.1.4"/>
    </reaction>
</comment>